<keyword evidence="2" id="KW-1185">Reference proteome</keyword>
<dbReference type="Proteomes" id="UP001649230">
    <property type="component" value="Chromosome"/>
</dbReference>
<reference evidence="1 2" key="1">
    <citation type="journal article" date="2024" name="Int. J. Syst. Evol. Microbiol.">
        <title>Paenibacillus hexagrammi sp. nov., a novel bacterium isolated from the gut content of Hexagrammos agrammus.</title>
        <authorList>
            <person name="Jung H.K."/>
            <person name="Kim D.G."/>
            <person name="Zin H."/>
            <person name="Park J."/>
            <person name="Jung H."/>
            <person name="Kim Y.O."/>
            <person name="Kong H.J."/>
            <person name="Kim J.W."/>
            <person name="Kim Y.S."/>
        </authorList>
    </citation>
    <scope>NUCLEOTIDE SEQUENCE [LARGE SCALE GENOMIC DNA]</scope>
    <source>
        <strain evidence="1 2">YPD9-1</strain>
    </source>
</reference>
<dbReference type="EMBL" id="CP090978">
    <property type="protein sequence ID" value="UJF33482.1"/>
    <property type="molecule type" value="Genomic_DNA"/>
</dbReference>
<name>A0ABY3SHV8_9BACL</name>
<sequence length="161" mass="18334">MQTNLLEAFEKMQTVEELTAFQAGITRQGFSGFKPFLDSFTELLKTAKDGDLERIEALLAKACHLFPEPAAFSPSWETVWQQLSDSAAAKRQVLQTVAESEREGEWQIIMDNPHAVQEVVCYPGLSFQDAAYLYAYFRPQLEKSEYIRMQKIQTLIQETGS</sequence>
<proteinExistence type="predicted"/>
<dbReference type="RefSeq" id="WP_235119851.1">
    <property type="nucleotide sequence ID" value="NZ_CP090978.1"/>
</dbReference>
<organism evidence="1 2">
    <name type="scientific">Paenibacillus hexagrammi</name>
    <dbReference type="NCBI Taxonomy" id="2908839"/>
    <lineage>
        <taxon>Bacteria</taxon>
        <taxon>Bacillati</taxon>
        <taxon>Bacillota</taxon>
        <taxon>Bacilli</taxon>
        <taxon>Bacillales</taxon>
        <taxon>Paenibacillaceae</taxon>
        <taxon>Paenibacillus</taxon>
    </lineage>
</organism>
<evidence type="ECO:0000313" key="1">
    <source>
        <dbReference type="EMBL" id="UJF33482.1"/>
    </source>
</evidence>
<gene>
    <name evidence="1" type="ORF">L0M14_28945</name>
</gene>
<accession>A0ABY3SHV8</accession>
<protein>
    <submittedName>
        <fullName evidence="1">Uncharacterized protein</fullName>
    </submittedName>
</protein>
<evidence type="ECO:0000313" key="2">
    <source>
        <dbReference type="Proteomes" id="UP001649230"/>
    </source>
</evidence>